<dbReference type="GO" id="GO:0033554">
    <property type="term" value="P:cellular response to stress"/>
    <property type="evidence" value="ECO:0007669"/>
    <property type="project" value="UniProtKB-ARBA"/>
</dbReference>
<dbReference type="GO" id="GO:0043332">
    <property type="term" value="C:mating projection tip"/>
    <property type="evidence" value="ECO:0007669"/>
    <property type="project" value="TreeGrafter"/>
</dbReference>
<feature type="coiled-coil region" evidence="3">
    <location>
        <begin position="327"/>
        <end position="354"/>
    </location>
</feature>
<dbReference type="InterPro" id="IPR015425">
    <property type="entry name" value="FH2_Formin"/>
</dbReference>
<dbReference type="GO" id="GO:0000131">
    <property type="term" value="C:incipient cellular bud site"/>
    <property type="evidence" value="ECO:0007669"/>
    <property type="project" value="UniProtKB-ARBA"/>
</dbReference>
<dbReference type="Proteomes" id="UP000005446">
    <property type="component" value="Unassembled WGS sequence"/>
</dbReference>
<feature type="region of interest" description="Disordered" evidence="4">
    <location>
        <begin position="443"/>
        <end position="652"/>
    </location>
</feature>
<dbReference type="HOGENOM" id="CLU_019503_0_0_1"/>
<evidence type="ECO:0000259" key="6">
    <source>
        <dbReference type="PROSITE" id="PS51444"/>
    </source>
</evidence>
<dbReference type="EMBL" id="AGUE01000002">
    <property type="protein sequence ID" value="EHL03810.1"/>
    <property type="molecule type" value="Genomic_DNA"/>
</dbReference>
<dbReference type="PROSITE" id="PS51231">
    <property type="entry name" value="DAD"/>
    <property type="match status" value="1"/>
</dbReference>
<feature type="domain" description="DAD" evidence="5">
    <location>
        <begin position="473"/>
        <end position="505"/>
    </location>
</feature>
<feature type="compositionally biased region" description="Polar residues" evidence="4">
    <location>
        <begin position="462"/>
        <end position="479"/>
    </location>
</feature>
<dbReference type="GO" id="GO:0005856">
    <property type="term" value="C:cytoskeleton"/>
    <property type="evidence" value="ECO:0007669"/>
    <property type="project" value="UniProtKB-ARBA"/>
</dbReference>
<dbReference type="InterPro" id="IPR014767">
    <property type="entry name" value="DAD_dom"/>
</dbReference>
<feature type="domain" description="FH2" evidence="6">
    <location>
        <begin position="37"/>
        <end position="458"/>
    </location>
</feature>
<keyword evidence="1 3" id="KW-0175">Coiled coil</keyword>
<comment type="caution">
    <text evidence="7">The sequence shown here is derived from an EMBL/GenBank/DDBJ whole genome shotgun (WGS) entry which is preliminary data.</text>
</comment>
<accession>H0ECF7</accession>
<dbReference type="PROSITE" id="PS51444">
    <property type="entry name" value="FH2"/>
    <property type="match status" value="1"/>
</dbReference>
<dbReference type="SMART" id="SM00498">
    <property type="entry name" value="FH2"/>
    <property type="match status" value="1"/>
</dbReference>
<dbReference type="PANTHER" id="PTHR47102:SF2">
    <property type="entry name" value="PROTEIN BNI1"/>
    <property type="match status" value="1"/>
</dbReference>
<reference evidence="7 8" key="1">
    <citation type="journal article" date="2012" name="Eukaryot. Cell">
        <title>Genome sequence of the fungus Glarea lozoyensis: the first genome sequence of a species from the Helotiaceae family.</title>
        <authorList>
            <person name="Youssar L."/>
            <person name="Gruening B.A."/>
            <person name="Erxleben A."/>
            <person name="Guenther S."/>
            <person name="Huettel W."/>
        </authorList>
    </citation>
    <scope>NUCLEOTIDE SEQUENCE [LARGE SCALE GENOMIC DNA]</scope>
    <source>
        <strain evidence="8">ATCC 74030 / MF5533</strain>
    </source>
</reference>
<dbReference type="FunFam" id="6.10.30.50:FF:000001">
    <property type="entry name" value="Cytokinesis sepA protein"/>
    <property type="match status" value="1"/>
</dbReference>
<dbReference type="GO" id="GO:0051017">
    <property type="term" value="P:actin filament bundle assembly"/>
    <property type="evidence" value="ECO:0007669"/>
    <property type="project" value="TreeGrafter"/>
</dbReference>
<feature type="compositionally biased region" description="Pro residues" evidence="4">
    <location>
        <begin position="7"/>
        <end position="17"/>
    </location>
</feature>
<dbReference type="FunFam" id="1.20.58.2220:FF:000006">
    <property type="entry name" value="Cytokinesis protein sepA"/>
    <property type="match status" value="1"/>
</dbReference>
<dbReference type="GO" id="GO:0032153">
    <property type="term" value="C:cell division site"/>
    <property type="evidence" value="ECO:0007669"/>
    <property type="project" value="UniProtKB-ARBA"/>
</dbReference>
<evidence type="ECO:0000256" key="2">
    <source>
        <dbReference type="ARBA" id="ARBA00037935"/>
    </source>
</evidence>
<gene>
    <name evidence="7" type="ORF">M7I_0094</name>
</gene>
<feature type="compositionally biased region" description="Basic and acidic residues" evidence="4">
    <location>
        <begin position="589"/>
        <end position="598"/>
    </location>
</feature>
<dbReference type="InterPro" id="IPR051661">
    <property type="entry name" value="Actin_filament_regulator"/>
</dbReference>
<sequence>MPGTPGMAPPPPPPPPGKMSGGFLAQQPSYSAGPSLGLPVMRPKIKLKALHWEKVDTPMTTHWAAHAPTLAEKEAKYAELTRKGVLTEVEKLFMAKEIKQLGKGTGKKTDKKQVISSDLMRNFQISLAKFSNYPVDKIVQMIIHCEKEVLDNSVVMEFLLKDDMCNIPENTTKLMAPYAKDWTGPNALKEEREMDPSELTREDQIYLQTAYELHHYWKSRIRALSLTRSFETEYDEISFKLKQVVSVADSLRDSVSLMNVMGLILDIGNYMNDSNKQASGFKLSSLARLGMVKDDKNESTFADLVERIVRTQYPEWENFVDDIGGVVTAQKLNVEQLQQDAKRYIDNIKNVQMSLDSGNLSDPKKFHPQDRVSQVVLRSMKDARRKAEQMQLYLEDMVRTYDDIMVFYGEDPADENNRRDFFAKLAMFVNEWKKSREKNIQLEATKKRNEASMKRKHAQLKVNGTSDPNVPHSPSSTGAMDSLLEKLRAAAPQARDQRDRRRRARLQNRHQVRVASGQKIPDPDEIPEAEEGLLSPDAASEGLMSPDTVKTEGSEDDIAERAASLLKGMRGNDGAEDAEGADRRRSKRRENADEERQRRRERRKKASSQSEALQDGEGIPEEGEGSVEATTPTTLVSPPSPEGSEMKPIEVD</sequence>
<evidence type="ECO:0000259" key="5">
    <source>
        <dbReference type="PROSITE" id="PS51231"/>
    </source>
</evidence>
<dbReference type="Gene3D" id="1.20.58.2220">
    <property type="entry name" value="Formin, FH2 domain"/>
    <property type="match status" value="1"/>
</dbReference>
<dbReference type="GO" id="GO:0032991">
    <property type="term" value="C:protein-containing complex"/>
    <property type="evidence" value="ECO:0007669"/>
    <property type="project" value="UniProtKB-ARBA"/>
</dbReference>
<evidence type="ECO:0000313" key="8">
    <source>
        <dbReference type="Proteomes" id="UP000005446"/>
    </source>
</evidence>
<dbReference type="GO" id="GO:0051016">
    <property type="term" value="P:barbed-end actin filament capping"/>
    <property type="evidence" value="ECO:0007669"/>
    <property type="project" value="TreeGrafter"/>
</dbReference>
<dbReference type="PANTHER" id="PTHR47102">
    <property type="entry name" value="PROTEIN BNI1"/>
    <property type="match status" value="1"/>
</dbReference>
<dbReference type="GO" id="GO:0030010">
    <property type="term" value="P:establishment of cell polarity"/>
    <property type="evidence" value="ECO:0007669"/>
    <property type="project" value="UniProtKB-ARBA"/>
</dbReference>
<protein>
    <submittedName>
        <fullName evidence="7">Putative Cytokinesis protein sepA</fullName>
    </submittedName>
</protein>
<dbReference type="Pfam" id="PF02181">
    <property type="entry name" value="FH2"/>
    <property type="match status" value="1"/>
</dbReference>
<feature type="compositionally biased region" description="Basic and acidic residues" evidence="4">
    <location>
        <begin position="443"/>
        <end position="453"/>
    </location>
</feature>
<evidence type="ECO:0000256" key="4">
    <source>
        <dbReference type="SAM" id="MobiDB-lite"/>
    </source>
</evidence>
<keyword evidence="8" id="KW-1185">Reference proteome</keyword>
<dbReference type="Gene3D" id="6.10.30.50">
    <property type="match status" value="1"/>
</dbReference>
<comment type="similarity">
    <text evidence="2">Belongs to the formin homology family. BNI1 subfamily.</text>
</comment>
<dbReference type="InParanoid" id="H0ECF7"/>
<proteinExistence type="inferred from homology"/>
<dbReference type="GO" id="GO:1903475">
    <property type="term" value="P:mitotic actomyosin contractile ring assembly"/>
    <property type="evidence" value="ECO:0007669"/>
    <property type="project" value="TreeGrafter"/>
</dbReference>
<dbReference type="InterPro" id="IPR042201">
    <property type="entry name" value="FH2_Formin_sf"/>
</dbReference>
<dbReference type="AlphaFoldDB" id="H0ECF7"/>
<evidence type="ECO:0000256" key="1">
    <source>
        <dbReference type="ARBA" id="ARBA00023054"/>
    </source>
</evidence>
<dbReference type="SUPFAM" id="SSF101447">
    <property type="entry name" value="Formin homology 2 domain (FH2 domain)"/>
    <property type="match status" value="1"/>
</dbReference>
<feature type="region of interest" description="Disordered" evidence="4">
    <location>
        <begin position="1"/>
        <end position="28"/>
    </location>
</feature>
<organism evidence="7 8">
    <name type="scientific">Glarea lozoyensis (strain ATCC 74030 / MF5533)</name>
    <dbReference type="NCBI Taxonomy" id="1104152"/>
    <lineage>
        <taxon>Eukaryota</taxon>
        <taxon>Fungi</taxon>
        <taxon>Dikarya</taxon>
        <taxon>Ascomycota</taxon>
        <taxon>Pezizomycotina</taxon>
        <taxon>Leotiomycetes</taxon>
        <taxon>Helotiales</taxon>
        <taxon>Helotiaceae</taxon>
        <taxon>Glarea</taxon>
    </lineage>
</organism>
<evidence type="ECO:0000313" key="7">
    <source>
        <dbReference type="EMBL" id="EHL03810.1"/>
    </source>
</evidence>
<dbReference type="GO" id="GO:0005934">
    <property type="term" value="C:cellular bud tip"/>
    <property type="evidence" value="ECO:0007669"/>
    <property type="project" value="UniProtKB-ARBA"/>
</dbReference>
<dbReference type="GO" id="GO:0005938">
    <property type="term" value="C:cell cortex"/>
    <property type="evidence" value="ECO:0007669"/>
    <property type="project" value="UniProtKB-ARBA"/>
</dbReference>
<evidence type="ECO:0000256" key="3">
    <source>
        <dbReference type="SAM" id="Coils"/>
    </source>
</evidence>
<feature type="compositionally biased region" description="Basic residues" evidence="4">
    <location>
        <begin position="500"/>
        <end position="512"/>
    </location>
</feature>
<dbReference type="OrthoDB" id="1104827at2759"/>
<name>H0ECF7_GLAL7</name>